<dbReference type="Proteomes" id="UP000254589">
    <property type="component" value="Unassembled WGS sequence"/>
</dbReference>
<protein>
    <submittedName>
        <fullName evidence="2">Uncharacterized protein</fullName>
    </submittedName>
</protein>
<dbReference type="AlphaFoldDB" id="A0AAJ4ZFG9"/>
<sequence>MRFHVHHTHLYPGARLTALDEPPFAAGATQDVVLEFSDGAGSTGLCRRLADDALALDVAAYRTAAGTLLPAKHWLLSPAGERNIWQVTAKRDTPA</sequence>
<evidence type="ECO:0000313" key="2">
    <source>
        <dbReference type="EMBL" id="SUA92350.1"/>
    </source>
</evidence>
<reference evidence="3" key="1">
    <citation type="submission" date="2014-12" db="EMBL/GenBank/DDBJ databases">
        <title>Complete Genome Sequencing of Pandoraea pulmonicola DSM 16583.</title>
        <authorList>
            <person name="Chan K.-G."/>
        </authorList>
    </citation>
    <scope>NUCLEOTIDE SEQUENCE [LARGE SCALE GENOMIC DNA]</scope>
    <source>
        <strain evidence="3">DSM 16583</strain>
    </source>
</reference>
<keyword evidence="3" id="KW-1185">Reference proteome</keyword>
<gene>
    <name evidence="2" type="ORF">NCTC13159_03880</name>
    <name evidence="1" type="ORF">RO07_02040</name>
</gene>
<accession>A0AAJ4ZFG9</accession>
<name>A0AAJ4ZFG9_PANPU</name>
<dbReference type="EMBL" id="UGSJ01000001">
    <property type="protein sequence ID" value="SUA92350.1"/>
    <property type="molecule type" value="Genomic_DNA"/>
</dbReference>
<dbReference type="Proteomes" id="UP000035086">
    <property type="component" value="Chromosome"/>
</dbReference>
<evidence type="ECO:0000313" key="4">
    <source>
        <dbReference type="Proteomes" id="UP000254589"/>
    </source>
</evidence>
<dbReference type="RefSeq" id="WP_052266719.1">
    <property type="nucleotide sequence ID" value="NZ_CP010310.2"/>
</dbReference>
<evidence type="ECO:0000313" key="3">
    <source>
        <dbReference type="Proteomes" id="UP000035086"/>
    </source>
</evidence>
<reference evidence="1" key="2">
    <citation type="submission" date="2016-11" db="EMBL/GenBank/DDBJ databases">
        <title>Complete Genome Sequencing of Pandoraea pulmonicola DSM 16583.</title>
        <authorList>
            <person name="Chan K.-G."/>
        </authorList>
    </citation>
    <scope>NUCLEOTIDE SEQUENCE</scope>
    <source>
        <strain evidence="1">DSM 16583</strain>
    </source>
</reference>
<organism evidence="2 4">
    <name type="scientific">Pandoraea pulmonicola</name>
    <dbReference type="NCBI Taxonomy" id="93221"/>
    <lineage>
        <taxon>Bacteria</taxon>
        <taxon>Pseudomonadati</taxon>
        <taxon>Pseudomonadota</taxon>
        <taxon>Betaproteobacteria</taxon>
        <taxon>Burkholderiales</taxon>
        <taxon>Burkholderiaceae</taxon>
        <taxon>Pandoraea</taxon>
    </lineage>
</organism>
<proteinExistence type="predicted"/>
<evidence type="ECO:0000313" key="1">
    <source>
        <dbReference type="EMBL" id="APD13608.1"/>
    </source>
</evidence>
<reference evidence="2 4" key="3">
    <citation type="submission" date="2018-06" db="EMBL/GenBank/DDBJ databases">
        <authorList>
            <consortium name="Pathogen Informatics"/>
            <person name="Doyle S."/>
        </authorList>
    </citation>
    <scope>NUCLEOTIDE SEQUENCE [LARGE SCALE GENOMIC DNA]</scope>
    <source>
        <strain evidence="2 4">NCTC13159</strain>
    </source>
</reference>
<dbReference type="KEGG" id="ppul:RO07_02040"/>
<dbReference type="EMBL" id="CP010310">
    <property type="protein sequence ID" value="APD13608.1"/>
    <property type="molecule type" value="Genomic_DNA"/>
</dbReference>